<keyword evidence="2" id="KW-1133">Transmembrane helix</keyword>
<feature type="region of interest" description="Disordered" evidence="1">
    <location>
        <begin position="359"/>
        <end position="391"/>
    </location>
</feature>
<keyword evidence="2" id="KW-0812">Transmembrane</keyword>
<dbReference type="Proteomes" id="UP000678679">
    <property type="component" value="Chromosome 1"/>
</dbReference>
<proteinExistence type="predicted"/>
<sequence length="441" mass="52397">MKTFDAFKGHFKVHIQPQLEELEKKRYAMHNKRLQFGGLTFLFLFFTWILIYLDQINIYGLYFMIIFAPYFSYTYFKENYQDDTIEIEYKELVVREMMRFMDPSLQYDPEGYIPLDRWKECGFHTLIPDVYTGDDLIEGTIEGTPMMVSEIQAATQLPPKKNKVLDKIKEPELKYKTYFHGFFMIFELQEEVKTDVYIFNDDIQHQWGHVGRLIEETDTRYGDYVPIRDINFRKNFKVYAQNRALAEITLKDDFVSKLSEIAKHFKAKVSCILKGNHMYVFLDIRKELFKVDTAHSLTRSFILKNLYKDLSMIISVAHTLNDPVPQDESEHSFSSIDNNFGGSTNEFIQDEVLDFQPQQVMEEEEEDEDSEFDDFDDELGDHTEKSEAELFGMEDQMMEDEEVSPSQHMEQFDFDQMMRKHGDQLPLDFDNDNNYEDDEKE</sequence>
<keyword evidence="2" id="KW-0472">Membrane</keyword>
<evidence type="ECO:0000313" key="3">
    <source>
        <dbReference type="EMBL" id="QWG03658.1"/>
    </source>
</evidence>
<feature type="region of interest" description="Disordered" evidence="1">
    <location>
        <begin position="419"/>
        <end position="441"/>
    </location>
</feature>
<feature type="transmembrane region" description="Helical" evidence="2">
    <location>
        <begin position="34"/>
        <end position="53"/>
    </location>
</feature>
<dbReference type="RefSeq" id="WP_169664555.1">
    <property type="nucleotide sequence ID" value="NZ_CP076132.1"/>
</dbReference>
<dbReference type="InterPro" id="IPR021484">
    <property type="entry name" value="DUF3137"/>
</dbReference>
<feature type="compositionally biased region" description="Acidic residues" evidence="1">
    <location>
        <begin position="429"/>
        <end position="441"/>
    </location>
</feature>
<protein>
    <submittedName>
        <fullName evidence="3">DUF3137 domain-containing protein</fullName>
    </submittedName>
</protein>
<gene>
    <name evidence="3" type="ORF">KMW28_08760</name>
</gene>
<keyword evidence="4" id="KW-1185">Reference proteome</keyword>
<organism evidence="3 4">
    <name type="scientific">Flammeovirga yaeyamensis</name>
    <dbReference type="NCBI Taxonomy" id="367791"/>
    <lineage>
        <taxon>Bacteria</taxon>
        <taxon>Pseudomonadati</taxon>
        <taxon>Bacteroidota</taxon>
        <taxon>Cytophagia</taxon>
        <taxon>Cytophagales</taxon>
        <taxon>Flammeovirgaceae</taxon>
        <taxon>Flammeovirga</taxon>
    </lineage>
</organism>
<dbReference type="KEGG" id="fya:KMW28_08760"/>
<reference evidence="3 4" key="1">
    <citation type="submission" date="2021-05" db="EMBL/GenBank/DDBJ databases">
        <title>Comparative genomic studies on the polysaccharide-degrading batcterial strains of the Flammeovirga genus.</title>
        <authorList>
            <person name="Zewei F."/>
            <person name="Zheng Z."/>
            <person name="Yu L."/>
            <person name="Ruyue G."/>
            <person name="Yanhong M."/>
            <person name="Yuanyuan C."/>
            <person name="Jingyan G."/>
            <person name="Wenjun H."/>
        </authorList>
    </citation>
    <scope>NUCLEOTIDE SEQUENCE [LARGE SCALE GENOMIC DNA]</scope>
    <source>
        <strain evidence="3 4">NBRC:100898</strain>
    </source>
</reference>
<name>A0AAX1N817_9BACT</name>
<evidence type="ECO:0000256" key="1">
    <source>
        <dbReference type="SAM" id="MobiDB-lite"/>
    </source>
</evidence>
<accession>A0AAX1N817</accession>
<dbReference type="EMBL" id="CP076132">
    <property type="protein sequence ID" value="QWG03658.1"/>
    <property type="molecule type" value="Genomic_DNA"/>
</dbReference>
<dbReference type="Pfam" id="PF11335">
    <property type="entry name" value="DUF3137"/>
    <property type="match status" value="1"/>
</dbReference>
<evidence type="ECO:0000256" key="2">
    <source>
        <dbReference type="SAM" id="Phobius"/>
    </source>
</evidence>
<dbReference type="AlphaFoldDB" id="A0AAX1N817"/>
<evidence type="ECO:0000313" key="4">
    <source>
        <dbReference type="Proteomes" id="UP000678679"/>
    </source>
</evidence>
<feature type="compositionally biased region" description="Acidic residues" evidence="1">
    <location>
        <begin position="361"/>
        <end position="379"/>
    </location>
</feature>